<dbReference type="PANTHER" id="PTHR44119:SF4">
    <property type="entry name" value="AEROBIC COBALTOCHELATASE SUBUNIT COBN"/>
    <property type="match status" value="1"/>
</dbReference>
<dbReference type="SMART" id="SM00635">
    <property type="entry name" value="BID_2"/>
    <property type="match status" value="3"/>
</dbReference>
<comment type="caution">
    <text evidence="4">The sequence shown here is derived from an EMBL/GenBank/DDBJ whole genome shotgun (WGS) entry which is preliminary data.</text>
</comment>
<dbReference type="InterPro" id="IPR003343">
    <property type="entry name" value="Big_2"/>
</dbReference>
<feature type="region of interest" description="Disordered" evidence="1">
    <location>
        <begin position="2638"/>
        <end position="2657"/>
    </location>
</feature>
<dbReference type="SUPFAM" id="SSF49373">
    <property type="entry name" value="Invasin/intimin cell-adhesion fragments"/>
    <property type="match status" value="3"/>
</dbReference>
<sequence>MFCNYYKNGRIFLLLVVLLTVLFCLPTVLATDDGSSTYVYLLEGDSATLTVPIGKNLMADRPNIIEIKGSSIEGINPGITTVYYDTNDEKVKVCDVVVAGEKFEVLILQNLGADAEKSMLSYSNDTFNFTVRPIAATLGTADRISMEYSAYDFIILNLEDHFIHMGSYVTNSDRNDTILQALRDIHESGVPVLNMGLENDSEVWFLVEEFIDAQKGTDSKNKDLSGIFDLYVSDTYGTLEYVSRIESYSRMSTYFPKASLGKMIHTAESSGYSSDFLNEAKIIYENSESDVQDYTSILHALRKDMTNKASNKGVTGIVLNFDSYKLKIGNGIPLKPTILTDVGVSRSEVPLVWTSDSENVATVDENGFVTGISSGTTTITVSVKGNPSVSSKCIVNVGKYYSIYHYVVYGVKNPNPPNVPDYYSHDLAYLTPLFPNPAYYDFYFDQTRVNSSGILENATMTFSSLKATDFSAVDYPIFETLSRSDLADMMESSNSNSEEFQIYWMDFLQENNIPYKYSFNALWALYSNVSDSDFVYTYFIPSGEFEKESLRTALKTFSNLQESDYTPASWEKYEEQKTKSQDAVDIINNGQIIPSEELAELTFDLKHAYRSLEFADDGTISFSIKDTPSKLALHTYTKMNVSFDEAMNNKKLTWSSSNDSIATVDPNGIVYTKGVGTVIITATSVADPSVSVDWSLAAYSPVSIPYLMPKLILSAEDKGETFGLDYYILLYNSDYTVAWKSSNTGVATVNDGKVTVVGQGKTTITMTVTDDNTGSSSVYTSNVLIKVPVEERIRVLYVGSSVVRGAEIAVDDMYYGGYFDYDAVSGYEFNSAEINKELLKIAGVDDKGTYTDKNNQLKNYDIILFDMFGEYSKIEEALKAAQAGNRKTTLISLEDSIPGPEYFDKSLHEKEDQAKSNLYRAYIQSLTVTETNAALIWGDRFLSEAAGLIDMQSKLPEDLKKDLAGDYNLNVLYIGDQAKNFSQMIGVYDTSLYGGLVNFTILPYDELEDEYEDLFEYSATISDEAQKQIDAINKHLKDHKDDYDLIVLDGFYFETGGTPMAVPTGHSSYLYELPIYTMTEYNKFPTPRPQFGLYMAHTSSTGKITPMIMGWTQKSTTYPNEVINADGSVTPRKVTFEMDEVSLNSSFSFLYNETFHNSSLMQSKRIMSWPYTSAFSGVQNAGFYHVREDGSRLSFGSIDTYMLWYGNNGYRAEWPTVGVWMFGSDIGTGTDDLYKALREHEVNVINGFGTYDNIPECYTYTDPQTGERRQIDTAISIKNFGLNYWDYYEGIRQLEEMDITVLKGIFATVDMKTTGSSDISDKNNMIESGGVSRMTMSSNRDGMFEFIVLGYMNTIGGSIEKSVGYPDQIEWMAERASAWAYLKQETNDQKDIALLYYNYPPGKADIGANYLDIIRSFAGSEDGTDGLLENMRKTGNYTVYNRTKGMDYDLGGYDISYDKLPYATANDSVPGKYDYEYKPDMTSSDSWRSKVLTEENLRHLMWSQGINVGSHAPGVLDGMVQEYLDFLKAGNKPEDWWGCRLMPVDEYKLWLDDGALPDALKEELIETWGTPWEGELPKDQSGMIWTDSKNALGGGKDKKYFVFPCIQAGEVWMMPQPDRALAGTQALEGDLSSVNSVDYHGDMAPTHQYVAFYLWLNRGLDDDDPWNLMNDYWKADAVIHFGTHGTEEWLPGTAIGLQRDRDWGPNLIGHLPNIYPYIVANVGEGLTAEMRGNALIIDHLTPAMVRSGLYGEILALETVIQSYTKHLAQNGGGTDISQAYKEQIIDFVFEIETVYAAMDFKDYRKLVAENTGKSETDLTKEELKEGMKRLDDDVINAFVKNQLHNFLDSIMESAVPLGMHIYGQSPTDERAASMVRSMWGNFRFEEVIKAVYFEGDIIPAEAVIVDGKTYYDGKCDADVDAFVTAYVNGKANPNGKSDHQIIYDALDGTLGGTDDQKKFIELFIRGPIMFYDEGIIACTSDNVLDTNALKKYVAAAWKEEYGKPFGSSLGTDVGIYDISVFYQLGLEKGRLDDPTFERDFNHFVNETIDIMLLSENPTSNYYGLAPSRAVDLALTKHFNVNSYKDQTWINQETIDFVTGSDRDKYADNLLACGRAETQSLLSALSGGYIPPTSGNDPIQNPAVLPTGRNFYGINPDTFPTGAAWDVGKAMGEQILVDYYEKYGEFPSMMSFMRFGVEFIRDEGALEACIYYMLGCEPTWAGDPYTGTPNFRGAKVVTPETSDIFFITLSNGETIQRPRIDITYNTAGMRDGFPMTIRYIDRAVRAVYDHENSALEDKWEKENGKPNNAVRYNTDEIKQALKAADLGLTDAEIAEYAISRTFAQQLGTYEIGTGNMISASGLWGDDPEAQKKMADLYLSKMGYIYNDNTWGGDDSLKMKAAMQETLKQLLSRADASVFASSSNLYDTLDNDDVFQYFGGMNLASKVYNKDGKLPEMYMADTSNVDNFKPGDKVISTMKEALMKDMATRYLNPKWIEAMEASGYAGSTMFAEFVENLFGWAVTTDGALVSDEIWSEVLKTYIESGRLEGKEAFSYSLQSMTGRMMEAVRLDYWDATDAQVKSLVDAYVQSVMDMGVACCHHTCGNPSLNEFIVGQMSVLGYSEEEMVSYLEIVEKATQEEYSIPSSNTTSKSSGSGYGMATAVEAGEPANGEANDEGEEQSDEGSQNPGVGIDGTETGTPTTEVSGFEVTVSNAVSSVRDFIQNPTFSTSSIIAIAIVVLIVGAVFYGFRRKNV</sequence>
<keyword evidence="5" id="KW-1185">Reference proteome</keyword>
<organism evidence="4 5">
    <name type="scientific">Methanimicrococcus hacksteinii</name>
    <dbReference type="NCBI Taxonomy" id="3028293"/>
    <lineage>
        <taxon>Archaea</taxon>
        <taxon>Methanobacteriati</taxon>
        <taxon>Methanobacteriota</taxon>
        <taxon>Stenosarchaea group</taxon>
        <taxon>Methanomicrobia</taxon>
        <taxon>Methanosarcinales</taxon>
        <taxon>Methanosarcinaceae</taxon>
        <taxon>Methanimicrococcus</taxon>
    </lineage>
</organism>
<dbReference type="EMBL" id="JAWDKC010000033">
    <property type="protein sequence ID" value="MDV0446115.1"/>
    <property type="molecule type" value="Genomic_DNA"/>
</dbReference>
<feature type="domain" description="BIG2" evidence="3">
    <location>
        <begin position="618"/>
        <end position="693"/>
    </location>
</feature>
<dbReference type="Pfam" id="PF02514">
    <property type="entry name" value="CobN-Mg_chel"/>
    <property type="match status" value="1"/>
</dbReference>
<gene>
    <name evidence="4" type="ORF">MmiAt1_17300</name>
</gene>
<feature type="compositionally biased region" description="Low complexity" evidence="1">
    <location>
        <begin position="2640"/>
        <end position="2652"/>
    </location>
</feature>
<dbReference type="Pfam" id="PF02368">
    <property type="entry name" value="Big_2"/>
    <property type="match status" value="3"/>
</dbReference>
<name>A0ABU3VRT5_9EURY</name>
<feature type="domain" description="BIG2" evidence="3">
    <location>
        <begin position="705"/>
        <end position="778"/>
    </location>
</feature>
<keyword evidence="2" id="KW-0472">Membrane</keyword>
<protein>
    <recommendedName>
        <fullName evidence="3">BIG2 domain-containing protein</fullName>
    </recommendedName>
</protein>
<feature type="transmembrane region" description="Helical" evidence="2">
    <location>
        <begin position="2725"/>
        <end position="2747"/>
    </location>
</feature>
<dbReference type="Proteomes" id="UP001272052">
    <property type="component" value="Unassembled WGS sequence"/>
</dbReference>
<dbReference type="InterPro" id="IPR003672">
    <property type="entry name" value="CobN/Mg_chltase"/>
</dbReference>
<evidence type="ECO:0000256" key="2">
    <source>
        <dbReference type="SAM" id="Phobius"/>
    </source>
</evidence>
<dbReference type="PANTHER" id="PTHR44119">
    <property type="entry name" value="MAGNESIUM-CHELATASE SUBUNIT CHLH, CHLOROPLASTIC"/>
    <property type="match status" value="1"/>
</dbReference>
<evidence type="ECO:0000313" key="5">
    <source>
        <dbReference type="Proteomes" id="UP001272052"/>
    </source>
</evidence>
<evidence type="ECO:0000256" key="1">
    <source>
        <dbReference type="SAM" id="MobiDB-lite"/>
    </source>
</evidence>
<dbReference type="InterPro" id="IPR008964">
    <property type="entry name" value="Invasin/intimin_cell_adhesion"/>
</dbReference>
<dbReference type="Gene3D" id="2.60.40.1080">
    <property type="match status" value="3"/>
</dbReference>
<feature type="compositionally biased region" description="Acidic residues" evidence="1">
    <location>
        <begin position="2671"/>
        <end position="2680"/>
    </location>
</feature>
<evidence type="ECO:0000313" key="4">
    <source>
        <dbReference type="EMBL" id="MDV0446115.1"/>
    </source>
</evidence>
<feature type="region of interest" description="Disordered" evidence="1">
    <location>
        <begin position="2666"/>
        <end position="2701"/>
    </location>
</feature>
<proteinExistence type="predicted"/>
<feature type="domain" description="BIG2" evidence="3">
    <location>
        <begin position="313"/>
        <end position="393"/>
    </location>
</feature>
<evidence type="ECO:0000259" key="3">
    <source>
        <dbReference type="SMART" id="SM00635"/>
    </source>
</evidence>
<accession>A0ABU3VRT5</accession>
<reference evidence="4 5" key="1">
    <citation type="submission" date="2023-06" db="EMBL/GenBank/DDBJ databases">
        <title>Genome sequence of Methanimicrococcus sp. At1.</title>
        <authorList>
            <person name="Protasov E."/>
            <person name="Platt K."/>
            <person name="Poehlein A."/>
            <person name="Daniel R."/>
            <person name="Brune A."/>
        </authorList>
    </citation>
    <scope>NUCLEOTIDE SEQUENCE [LARGE SCALE GENOMIC DNA]</scope>
    <source>
        <strain evidence="4 5">At1</strain>
    </source>
</reference>
<keyword evidence="2" id="KW-0812">Transmembrane</keyword>
<keyword evidence="2" id="KW-1133">Transmembrane helix</keyword>